<reference evidence="6" key="2">
    <citation type="submission" date="2021-08" db="EMBL/GenBank/DDBJ databases">
        <authorList>
            <person name="Tani A."/>
            <person name="Ola A."/>
            <person name="Ogura Y."/>
            <person name="Katsura K."/>
            <person name="Hayashi T."/>
        </authorList>
    </citation>
    <scope>NUCLEOTIDE SEQUENCE</scope>
    <source>
        <strain evidence="6">DSM 16372</strain>
    </source>
</reference>
<dbReference type="AlphaFoldDB" id="A0AAV4ZH31"/>
<keyword evidence="4 6" id="KW-0067">ATP-binding</keyword>
<dbReference type="Gene3D" id="2.70.50.60">
    <property type="entry name" value="abc- transporter (atp binding component) like domain"/>
    <property type="match status" value="1"/>
</dbReference>
<comment type="similarity">
    <text evidence="1">Belongs to the ABC transporter superfamily.</text>
</comment>
<reference evidence="6" key="1">
    <citation type="journal article" date="2016" name="Front. Microbiol.">
        <title>Genome Sequence of the Piezophilic, Mesophilic Sulfate-Reducing Bacterium Desulfovibrio indicus J2T.</title>
        <authorList>
            <person name="Cao J."/>
            <person name="Maignien L."/>
            <person name="Shao Z."/>
            <person name="Alain K."/>
            <person name="Jebbar M."/>
        </authorList>
    </citation>
    <scope>NUCLEOTIDE SEQUENCE</scope>
    <source>
        <strain evidence="6">DSM 16372</strain>
    </source>
</reference>
<keyword evidence="2" id="KW-0813">Transport</keyword>
<evidence type="ECO:0000313" key="6">
    <source>
        <dbReference type="EMBL" id="GJD87740.1"/>
    </source>
</evidence>
<evidence type="ECO:0000313" key="7">
    <source>
        <dbReference type="Proteomes" id="UP001055247"/>
    </source>
</evidence>
<dbReference type="CDD" id="cd03220">
    <property type="entry name" value="ABC_KpsT_Wzt"/>
    <property type="match status" value="1"/>
</dbReference>
<dbReference type="RefSeq" id="WP_238229736.1">
    <property type="nucleotide sequence ID" value="NZ_BPQO01000004.1"/>
</dbReference>
<evidence type="ECO:0000256" key="1">
    <source>
        <dbReference type="ARBA" id="ARBA00005417"/>
    </source>
</evidence>
<gene>
    <name evidence="6" type="primary">btuD_4</name>
    <name evidence="6" type="ORF">BHAOGJBA_1245</name>
</gene>
<dbReference type="PANTHER" id="PTHR46743:SF2">
    <property type="entry name" value="TEICHOIC ACIDS EXPORT ATP-BINDING PROTEIN TAGH"/>
    <property type="match status" value="1"/>
</dbReference>
<dbReference type="Pfam" id="PF00005">
    <property type="entry name" value="ABC_tran"/>
    <property type="match status" value="1"/>
</dbReference>
<evidence type="ECO:0000256" key="2">
    <source>
        <dbReference type="ARBA" id="ARBA00022448"/>
    </source>
</evidence>
<keyword evidence="3" id="KW-0547">Nucleotide-binding</keyword>
<dbReference type="Gene3D" id="3.40.50.300">
    <property type="entry name" value="P-loop containing nucleotide triphosphate hydrolases"/>
    <property type="match status" value="1"/>
</dbReference>
<dbReference type="PANTHER" id="PTHR46743">
    <property type="entry name" value="TEICHOIC ACIDS EXPORT ATP-BINDING PROTEIN TAGH"/>
    <property type="match status" value="1"/>
</dbReference>
<feature type="domain" description="ABC transporter" evidence="5">
    <location>
        <begin position="27"/>
        <end position="248"/>
    </location>
</feature>
<dbReference type="GO" id="GO:0016887">
    <property type="term" value="F:ATP hydrolysis activity"/>
    <property type="evidence" value="ECO:0007669"/>
    <property type="project" value="InterPro"/>
</dbReference>
<dbReference type="SMART" id="SM00382">
    <property type="entry name" value="AAA"/>
    <property type="match status" value="1"/>
</dbReference>
<dbReference type="PROSITE" id="PS50893">
    <property type="entry name" value="ABC_TRANSPORTER_2"/>
    <property type="match status" value="1"/>
</dbReference>
<evidence type="ECO:0000256" key="4">
    <source>
        <dbReference type="ARBA" id="ARBA00022840"/>
    </source>
</evidence>
<evidence type="ECO:0000256" key="3">
    <source>
        <dbReference type="ARBA" id="ARBA00022741"/>
    </source>
</evidence>
<dbReference type="InterPro" id="IPR015860">
    <property type="entry name" value="ABC_transpr_TagH-like"/>
</dbReference>
<organism evidence="6 7">
    <name type="scientific">Methylobacterium hispanicum</name>
    <dbReference type="NCBI Taxonomy" id="270350"/>
    <lineage>
        <taxon>Bacteria</taxon>
        <taxon>Pseudomonadati</taxon>
        <taxon>Pseudomonadota</taxon>
        <taxon>Alphaproteobacteria</taxon>
        <taxon>Hyphomicrobiales</taxon>
        <taxon>Methylobacteriaceae</taxon>
        <taxon>Methylobacterium</taxon>
    </lineage>
</organism>
<dbReference type="Proteomes" id="UP001055247">
    <property type="component" value="Unassembled WGS sequence"/>
</dbReference>
<keyword evidence="7" id="KW-1185">Reference proteome</keyword>
<evidence type="ECO:0000259" key="5">
    <source>
        <dbReference type="PROSITE" id="PS50893"/>
    </source>
</evidence>
<proteinExistence type="inferred from homology"/>
<dbReference type="Pfam" id="PF14524">
    <property type="entry name" value="Wzt_C"/>
    <property type="match status" value="1"/>
</dbReference>
<dbReference type="InterPro" id="IPR027417">
    <property type="entry name" value="P-loop_NTPase"/>
</dbReference>
<dbReference type="EMBL" id="BPQO01000004">
    <property type="protein sequence ID" value="GJD87740.1"/>
    <property type="molecule type" value="Genomic_DNA"/>
</dbReference>
<protein>
    <submittedName>
        <fullName evidence="6">Vitamin B12 import ATP-binding protein BtuD</fullName>
    </submittedName>
</protein>
<sequence length="434" mass="46469">MSPDNAVEIAGVSKQFRTYRSSGDQILELLSLGLVRRQRLHQALHDVSFSVARGECVGILGTNGSGKSTLLQIVAGTMRPSEGQVSVRGRVAALLELGAGFAPDFTGRENALLSARLLGCTEAEAEALLPRIVEFAGIGEFIDRPVRTYSSGMYVRLAFATAASASPDVFIIDEALAVGDRVFQGRCYARLRELKQAGATILFVSHDLASVGSFCDRAVWIEKGHLRSQGAVQAVVADYVAGTRHDTPPPAPDRAATAGDGLVLRPGDTVDLGGLDASDRPTAVRLVSARLEAREGHVELGVDAVVRDDVRDPDLSLAVKDIRGLPLYGTGTSSEGRRIGPLRAGDRFHAVFRIPMPLRGDLYPLALSISDGCHTGPHLPIDTIDGRLFMEVPARGRGRHLIDVPCDVEVDVLHSGVGVLMPPRREMHRRSVCA</sequence>
<dbReference type="GO" id="GO:0140359">
    <property type="term" value="F:ABC-type transporter activity"/>
    <property type="evidence" value="ECO:0007669"/>
    <property type="project" value="InterPro"/>
</dbReference>
<accession>A0AAV4ZH31</accession>
<name>A0AAV4ZH31_9HYPH</name>
<dbReference type="InterPro" id="IPR003439">
    <property type="entry name" value="ABC_transporter-like_ATP-bd"/>
</dbReference>
<dbReference type="InterPro" id="IPR003593">
    <property type="entry name" value="AAA+_ATPase"/>
</dbReference>
<comment type="caution">
    <text evidence="6">The sequence shown here is derived from an EMBL/GenBank/DDBJ whole genome shotgun (WGS) entry which is preliminary data.</text>
</comment>
<dbReference type="GO" id="GO:0016020">
    <property type="term" value="C:membrane"/>
    <property type="evidence" value="ECO:0007669"/>
    <property type="project" value="InterPro"/>
</dbReference>
<dbReference type="SUPFAM" id="SSF52540">
    <property type="entry name" value="P-loop containing nucleoside triphosphate hydrolases"/>
    <property type="match status" value="1"/>
</dbReference>
<dbReference type="InterPro" id="IPR050683">
    <property type="entry name" value="Bact_Polysacc_Export_ATP-bd"/>
</dbReference>
<dbReference type="GO" id="GO:0005524">
    <property type="term" value="F:ATP binding"/>
    <property type="evidence" value="ECO:0007669"/>
    <property type="project" value="UniProtKB-KW"/>
</dbReference>
<dbReference type="CDD" id="cd10147">
    <property type="entry name" value="Wzt_C-like"/>
    <property type="match status" value="1"/>
</dbReference>
<dbReference type="InterPro" id="IPR029439">
    <property type="entry name" value="Wzt_C"/>
</dbReference>